<evidence type="ECO:0000313" key="2">
    <source>
        <dbReference type="Proteomes" id="UP000035016"/>
    </source>
</evidence>
<name>A0A0F7VPI8_STRLW</name>
<geneLocation type="plasmid" evidence="1 2">
    <name>pSLE1</name>
</geneLocation>
<reference evidence="2" key="1">
    <citation type="submission" date="2015-02" db="EMBL/GenBank/DDBJ databases">
        <authorList>
            <person name="Gomez-Escribano P.J."/>
        </authorList>
    </citation>
    <scope>NUCLEOTIDE SEQUENCE [LARGE SCALE GENOMIC DNA]</scope>
    <source>
        <strain evidence="2">C34 (DSM 42122 / NRRL B-24963)</strain>
        <plasmid evidence="2">pSLE1</plasmid>
    </source>
</reference>
<dbReference type="Proteomes" id="UP000035016">
    <property type="component" value="Plasmid pSLE1"/>
</dbReference>
<gene>
    <name evidence="1" type="ORF">sle1_110</name>
</gene>
<evidence type="ECO:0000313" key="1">
    <source>
        <dbReference type="EMBL" id="CQR59277.1"/>
    </source>
</evidence>
<accession>A0A0F7VPI8</accession>
<dbReference type="KEGG" id="sle:sle1_110"/>
<dbReference type="RefSeq" id="WP_277990861.1">
    <property type="nucleotide sequence ID" value="NZ_LN831788.1"/>
</dbReference>
<dbReference type="PATRIC" id="fig|1437453.6.peg.7236"/>
<sequence>MTGIEFREAHGDPANWDDDEYEAYFAITADQTPTPDSHHLAA</sequence>
<keyword evidence="1" id="KW-0614">Plasmid</keyword>
<dbReference type="AlphaFoldDB" id="A0A0F7VPI8"/>
<proteinExistence type="predicted"/>
<protein>
    <submittedName>
        <fullName evidence="1">Sle1_110 protein</fullName>
    </submittedName>
</protein>
<organism evidence="1 2">
    <name type="scientific">Streptomyces leeuwenhoekii</name>
    <dbReference type="NCBI Taxonomy" id="1437453"/>
    <lineage>
        <taxon>Bacteria</taxon>
        <taxon>Bacillati</taxon>
        <taxon>Actinomycetota</taxon>
        <taxon>Actinomycetes</taxon>
        <taxon>Kitasatosporales</taxon>
        <taxon>Streptomycetaceae</taxon>
        <taxon>Streptomyces</taxon>
    </lineage>
</organism>
<dbReference type="EMBL" id="LN831788">
    <property type="protein sequence ID" value="CQR59277.1"/>
    <property type="molecule type" value="Genomic_DNA"/>
</dbReference>